<reference evidence="1 2" key="1">
    <citation type="submission" date="2018-11" db="EMBL/GenBank/DDBJ databases">
        <authorList>
            <consortium name="Pathogen Informatics"/>
        </authorList>
    </citation>
    <scope>NUCLEOTIDE SEQUENCE [LARGE SCALE GENOMIC DNA]</scope>
</reference>
<name>A0A3P7IZ46_STRVU</name>
<dbReference type="Proteomes" id="UP000270094">
    <property type="component" value="Unassembled WGS sequence"/>
</dbReference>
<keyword evidence="2" id="KW-1185">Reference proteome</keyword>
<organism evidence="1 2">
    <name type="scientific">Strongylus vulgaris</name>
    <name type="common">Blood worm</name>
    <dbReference type="NCBI Taxonomy" id="40348"/>
    <lineage>
        <taxon>Eukaryota</taxon>
        <taxon>Metazoa</taxon>
        <taxon>Ecdysozoa</taxon>
        <taxon>Nematoda</taxon>
        <taxon>Chromadorea</taxon>
        <taxon>Rhabditida</taxon>
        <taxon>Rhabditina</taxon>
        <taxon>Rhabditomorpha</taxon>
        <taxon>Strongyloidea</taxon>
        <taxon>Strongylidae</taxon>
        <taxon>Strongylus</taxon>
    </lineage>
</organism>
<protein>
    <submittedName>
        <fullName evidence="1">Uncharacterized protein</fullName>
    </submittedName>
</protein>
<sequence>MVPCGLVSTTSVGENVVDVRMNRTVGQLPSPPAVLSLHEVVLPWKSRWIRAQQDGLPFSFRNPDPISHPMPPFF</sequence>
<evidence type="ECO:0000313" key="1">
    <source>
        <dbReference type="EMBL" id="VDM78470.1"/>
    </source>
</evidence>
<gene>
    <name evidence="1" type="ORF">SVUK_LOCUS13468</name>
</gene>
<accession>A0A3P7IZ46</accession>
<dbReference type="AlphaFoldDB" id="A0A3P7IZ46"/>
<proteinExistence type="predicted"/>
<dbReference type="EMBL" id="UYYB01102083">
    <property type="protein sequence ID" value="VDM78470.1"/>
    <property type="molecule type" value="Genomic_DNA"/>
</dbReference>
<evidence type="ECO:0000313" key="2">
    <source>
        <dbReference type="Proteomes" id="UP000270094"/>
    </source>
</evidence>